<feature type="transmembrane region" description="Helical" evidence="3">
    <location>
        <begin position="34"/>
        <end position="56"/>
    </location>
</feature>
<dbReference type="AlphaFoldDB" id="A0A1X7N6G3"/>
<dbReference type="STRING" id="1073423.SAMN04488700_1339"/>
<feature type="transmembrane region" description="Helical" evidence="3">
    <location>
        <begin position="229"/>
        <end position="246"/>
    </location>
</feature>
<name>A0A1X7N6G3_9LACT</name>
<protein>
    <submittedName>
        <fullName evidence="5">Uncharacterized membrane protein</fullName>
    </submittedName>
</protein>
<reference evidence="5 6" key="1">
    <citation type="submission" date="2017-04" db="EMBL/GenBank/DDBJ databases">
        <authorList>
            <person name="Afonso C.L."/>
            <person name="Miller P.J."/>
            <person name="Scott M.A."/>
            <person name="Spackman E."/>
            <person name="Goraichik I."/>
            <person name="Dimitrov K.M."/>
            <person name="Suarez D.L."/>
            <person name="Swayne D.E."/>
        </authorList>
    </citation>
    <scope>NUCLEOTIDE SEQUENCE [LARGE SCALE GENOMIC DNA]</scope>
    <source>
        <strain evidence="5 6">LMG26642</strain>
    </source>
</reference>
<dbReference type="PANTHER" id="PTHR22911">
    <property type="entry name" value="ACYL-MALONYL CONDENSING ENZYME-RELATED"/>
    <property type="match status" value="1"/>
</dbReference>
<dbReference type="OrthoDB" id="5604143at2"/>
<dbReference type="InterPro" id="IPR037185">
    <property type="entry name" value="EmrE-like"/>
</dbReference>
<comment type="subcellular location">
    <subcellularLocation>
        <location evidence="1">Endomembrane system</location>
        <topology evidence="1">Multi-pass membrane protein</topology>
    </subcellularLocation>
</comment>
<feature type="transmembrane region" description="Helical" evidence="3">
    <location>
        <begin position="102"/>
        <end position="124"/>
    </location>
</feature>
<evidence type="ECO:0000313" key="5">
    <source>
        <dbReference type="EMBL" id="SMH32108.1"/>
    </source>
</evidence>
<dbReference type="SUPFAM" id="SSF103481">
    <property type="entry name" value="Multidrug resistance efflux transporter EmrE"/>
    <property type="match status" value="2"/>
</dbReference>
<keyword evidence="3" id="KW-0812">Transmembrane</keyword>
<feature type="transmembrane region" description="Helical" evidence="3">
    <location>
        <begin position="131"/>
        <end position="148"/>
    </location>
</feature>
<feature type="transmembrane region" description="Helical" evidence="3">
    <location>
        <begin position="7"/>
        <end position="28"/>
    </location>
</feature>
<dbReference type="Proteomes" id="UP000193435">
    <property type="component" value="Unassembled WGS sequence"/>
</dbReference>
<evidence type="ECO:0000259" key="4">
    <source>
        <dbReference type="Pfam" id="PF00892"/>
    </source>
</evidence>
<evidence type="ECO:0000313" key="6">
    <source>
        <dbReference type="Proteomes" id="UP000193435"/>
    </source>
</evidence>
<organism evidence="5 6">
    <name type="scientific">Carnobacterium iners</name>
    <dbReference type="NCBI Taxonomy" id="1073423"/>
    <lineage>
        <taxon>Bacteria</taxon>
        <taxon>Bacillati</taxon>
        <taxon>Bacillota</taxon>
        <taxon>Bacilli</taxon>
        <taxon>Lactobacillales</taxon>
        <taxon>Carnobacteriaceae</taxon>
        <taxon>Carnobacterium</taxon>
    </lineage>
</organism>
<evidence type="ECO:0000256" key="2">
    <source>
        <dbReference type="ARBA" id="ARBA00007362"/>
    </source>
</evidence>
<evidence type="ECO:0000256" key="1">
    <source>
        <dbReference type="ARBA" id="ARBA00004127"/>
    </source>
</evidence>
<keyword evidence="3" id="KW-1133">Transmembrane helix</keyword>
<sequence>MAYGLLAGFFWGLDTVILGIALVMSPFVSTEQAILLAPFISTFIHDVCSSLWMLFYMGIKKESKKIFSALKTRSGKIIVLAALLGGPIGMTGYVLSINYIGAAYTAIISALFPGVGALLSYIFLKEKMKGYQIAGLTVSILGVIALGYTPGGSETNNTVIGFLFAFMCVIGWASEAVIIAYGLKAQEISDHLALQIRQLTSAVFYGAIIIPFVRGWSFTLSLIPTQTTGIILLAALFGTTSYLFYYKAINKIGASKAMALNITYCAWSIVFGAVLLNEEISLRSIICALIIVGGSITAAADMGEMFKFKEKSFS</sequence>
<feature type="transmembrane region" description="Helical" evidence="3">
    <location>
        <begin position="202"/>
        <end position="223"/>
    </location>
</feature>
<accession>A0A1X7N6G3</accession>
<feature type="transmembrane region" description="Helical" evidence="3">
    <location>
        <begin position="160"/>
        <end position="181"/>
    </location>
</feature>
<dbReference type="RefSeq" id="WP_085559511.1">
    <property type="nucleotide sequence ID" value="NZ_FOAH01000007.1"/>
</dbReference>
<keyword evidence="3" id="KW-0472">Membrane</keyword>
<feature type="domain" description="EamA" evidence="4">
    <location>
        <begin position="3"/>
        <end position="146"/>
    </location>
</feature>
<dbReference type="PANTHER" id="PTHR22911:SF137">
    <property type="entry name" value="SOLUTE CARRIER FAMILY 35 MEMBER G2-RELATED"/>
    <property type="match status" value="1"/>
</dbReference>
<feature type="transmembrane region" description="Helical" evidence="3">
    <location>
        <begin position="282"/>
        <end position="300"/>
    </location>
</feature>
<keyword evidence="6" id="KW-1185">Reference proteome</keyword>
<feature type="transmembrane region" description="Helical" evidence="3">
    <location>
        <begin position="258"/>
        <end position="276"/>
    </location>
</feature>
<dbReference type="Pfam" id="PF00892">
    <property type="entry name" value="EamA"/>
    <property type="match status" value="2"/>
</dbReference>
<gene>
    <name evidence="5" type="ORF">SAMN04488700_1339</name>
</gene>
<dbReference type="InterPro" id="IPR000620">
    <property type="entry name" value="EamA_dom"/>
</dbReference>
<comment type="similarity">
    <text evidence="2">Belongs to the EamA transporter family.</text>
</comment>
<dbReference type="GO" id="GO:0016020">
    <property type="term" value="C:membrane"/>
    <property type="evidence" value="ECO:0007669"/>
    <property type="project" value="InterPro"/>
</dbReference>
<feature type="transmembrane region" description="Helical" evidence="3">
    <location>
        <begin position="77"/>
        <end position="96"/>
    </location>
</feature>
<dbReference type="EMBL" id="FXBJ01000002">
    <property type="protein sequence ID" value="SMH32108.1"/>
    <property type="molecule type" value="Genomic_DNA"/>
</dbReference>
<evidence type="ECO:0000256" key="3">
    <source>
        <dbReference type="SAM" id="Phobius"/>
    </source>
</evidence>
<feature type="domain" description="EamA" evidence="4">
    <location>
        <begin position="160"/>
        <end position="296"/>
    </location>
</feature>
<proteinExistence type="inferred from homology"/>